<dbReference type="InterPro" id="IPR030395">
    <property type="entry name" value="GP_PDE_dom"/>
</dbReference>
<protein>
    <submittedName>
        <fullName evidence="2">Glycerophosphodiester phosphodiesterase</fullName>
    </submittedName>
</protein>
<dbReference type="OrthoDB" id="384721at2"/>
<organism evidence="2 3">
    <name type="scientific">Paenibacillus antri</name>
    <dbReference type="NCBI Taxonomy" id="2582848"/>
    <lineage>
        <taxon>Bacteria</taxon>
        <taxon>Bacillati</taxon>
        <taxon>Bacillota</taxon>
        <taxon>Bacilli</taxon>
        <taxon>Bacillales</taxon>
        <taxon>Paenibacillaceae</taxon>
        <taxon>Paenibacillus</taxon>
    </lineage>
</organism>
<dbReference type="GO" id="GO:0006629">
    <property type="term" value="P:lipid metabolic process"/>
    <property type="evidence" value="ECO:0007669"/>
    <property type="project" value="InterPro"/>
</dbReference>
<comment type="caution">
    <text evidence="2">The sequence shown here is derived from an EMBL/GenBank/DDBJ whole genome shotgun (WGS) entry which is preliminary data.</text>
</comment>
<proteinExistence type="predicted"/>
<dbReference type="Pfam" id="PF03009">
    <property type="entry name" value="GDPD"/>
    <property type="match status" value="1"/>
</dbReference>
<keyword evidence="3" id="KW-1185">Reference proteome</keyword>
<name>A0A5R9GBH3_9BACL</name>
<evidence type="ECO:0000259" key="1">
    <source>
        <dbReference type="PROSITE" id="PS51704"/>
    </source>
</evidence>
<evidence type="ECO:0000313" key="2">
    <source>
        <dbReference type="EMBL" id="TLS51430.1"/>
    </source>
</evidence>
<dbReference type="SUPFAM" id="SSF51695">
    <property type="entry name" value="PLC-like phosphodiesterases"/>
    <property type="match status" value="1"/>
</dbReference>
<sequence>MTNEIIAHRGWSAEAPENTLAAFRKALDAPYVAGLELDVQLSKDGVPVVIHDFTLQRTTNGTGFVKDKTLAELKALDAGIWFGEAFRGEPIPTLAEALALAKGRGTVNIELKTAGHMYPGLAEAAVKVIREAGMEKDVYFTSFDHLVMLEAKSIAPDIRTGLLVGGRPIAMKYQFEATGADVLSIAYPYITPELVKETKELGIGLFAWTIDDVERIRAVAALDSSIAICTNRPDRAREALGV</sequence>
<dbReference type="RefSeq" id="WP_138195042.1">
    <property type="nucleotide sequence ID" value="NZ_VCIW01000009.1"/>
</dbReference>
<dbReference type="Proteomes" id="UP000309676">
    <property type="component" value="Unassembled WGS sequence"/>
</dbReference>
<evidence type="ECO:0000313" key="3">
    <source>
        <dbReference type="Proteomes" id="UP000309676"/>
    </source>
</evidence>
<dbReference type="InterPro" id="IPR017946">
    <property type="entry name" value="PLC-like_Pdiesterase_TIM-brl"/>
</dbReference>
<accession>A0A5R9GBH3</accession>
<dbReference type="Gene3D" id="3.20.20.190">
    <property type="entry name" value="Phosphatidylinositol (PI) phosphodiesterase"/>
    <property type="match status" value="1"/>
</dbReference>
<reference evidence="2 3" key="1">
    <citation type="submission" date="2019-05" db="EMBL/GenBank/DDBJ databases">
        <authorList>
            <person name="Narsing Rao M.P."/>
            <person name="Li W.J."/>
        </authorList>
    </citation>
    <scope>NUCLEOTIDE SEQUENCE [LARGE SCALE GENOMIC DNA]</scope>
    <source>
        <strain evidence="2 3">SYSU_K30003</strain>
    </source>
</reference>
<feature type="domain" description="GP-PDE" evidence="1">
    <location>
        <begin position="3"/>
        <end position="240"/>
    </location>
</feature>
<dbReference type="GO" id="GO:0008081">
    <property type="term" value="F:phosphoric diester hydrolase activity"/>
    <property type="evidence" value="ECO:0007669"/>
    <property type="project" value="InterPro"/>
</dbReference>
<dbReference type="AlphaFoldDB" id="A0A5R9GBH3"/>
<dbReference type="PANTHER" id="PTHR46211">
    <property type="entry name" value="GLYCEROPHOSPHORYL DIESTER PHOSPHODIESTERASE"/>
    <property type="match status" value="1"/>
</dbReference>
<dbReference type="PROSITE" id="PS51704">
    <property type="entry name" value="GP_PDE"/>
    <property type="match status" value="1"/>
</dbReference>
<dbReference type="EMBL" id="VCIW01000009">
    <property type="protein sequence ID" value="TLS51430.1"/>
    <property type="molecule type" value="Genomic_DNA"/>
</dbReference>
<dbReference type="PANTHER" id="PTHR46211:SF14">
    <property type="entry name" value="GLYCEROPHOSPHODIESTER PHOSPHODIESTERASE"/>
    <property type="match status" value="1"/>
</dbReference>
<gene>
    <name evidence="2" type="ORF">FE782_15065</name>
</gene>